<reference evidence="2 3" key="1">
    <citation type="journal article" date="2016" name="Genome Biol. Evol.">
        <title>Divergent and convergent evolution of fungal pathogenicity.</title>
        <authorList>
            <person name="Shang Y."/>
            <person name="Xiao G."/>
            <person name="Zheng P."/>
            <person name="Cen K."/>
            <person name="Zhan S."/>
            <person name="Wang C."/>
        </authorList>
    </citation>
    <scope>NUCLEOTIDE SEQUENCE [LARGE SCALE GENOMIC DNA]</scope>
    <source>
        <strain evidence="2 3">RCEF 1005</strain>
    </source>
</reference>
<accession>A0A162KN31</accession>
<dbReference type="PANTHER" id="PTHR47843">
    <property type="entry name" value="BTB DOMAIN-CONTAINING PROTEIN-RELATED"/>
    <property type="match status" value="1"/>
</dbReference>
<name>A0A162KN31_CORDF</name>
<organism evidence="2 3">
    <name type="scientific">Akanthomyces lecanii RCEF 1005</name>
    <dbReference type="NCBI Taxonomy" id="1081108"/>
    <lineage>
        <taxon>Eukaryota</taxon>
        <taxon>Fungi</taxon>
        <taxon>Dikarya</taxon>
        <taxon>Ascomycota</taxon>
        <taxon>Pezizomycotina</taxon>
        <taxon>Sordariomycetes</taxon>
        <taxon>Hypocreomycetidae</taxon>
        <taxon>Hypocreales</taxon>
        <taxon>Cordycipitaceae</taxon>
        <taxon>Akanthomyces</taxon>
        <taxon>Cordyceps confragosa</taxon>
    </lineage>
</organism>
<evidence type="ECO:0000313" key="3">
    <source>
        <dbReference type="Proteomes" id="UP000076881"/>
    </source>
</evidence>
<dbReference type="Gene3D" id="3.30.710.10">
    <property type="entry name" value="Potassium Channel Kv1.1, Chain A"/>
    <property type="match status" value="1"/>
</dbReference>
<dbReference type="OrthoDB" id="9997739at2759"/>
<dbReference type="PROSITE" id="PS50097">
    <property type="entry name" value="BTB"/>
    <property type="match status" value="1"/>
</dbReference>
<evidence type="ECO:0000259" key="1">
    <source>
        <dbReference type="PROSITE" id="PS50097"/>
    </source>
</evidence>
<gene>
    <name evidence="2" type="ORF">LEL_04191</name>
</gene>
<dbReference type="EMBL" id="AZHF01000003">
    <property type="protein sequence ID" value="OAA77368.1"/>
    <property type="molecule type" value="Genomic_DNA"/>
</dbReference>
<dbReference type="InterPro" id="IPR011333">
    <property type="entry name" value="SKP1/BTB/POZ_sf"/>
</dbReference>
<proteinExistence type="predicted"/>
<sequence>MAEHNNPGCWVSSEVLRFLVGSDEQKKFVVHESVLANLSAGMKAFVETAKLEENTEIIQWAEIEPETADCLVEFAYTGDFKSPGFQRMATGQVVENYRKLHTRPQFGSSKVLEWAWEEFVSKSWDYNEKQMLYDISQDTSKPDALCTVAQVYGFACDYGIEDLKALALNKLHRLMVCFQDEDDIIKFLWLCADYESSDELFRTASQYATLTVGLFESKEPFKALMSEHPIFAESAFWWQQSILHQYA</sequence>
<comment type="caution">
    <text evidence="2">The sequence shown here is derived from an EMBL/GenBank/DDBJ whole genome shotgun (WGS) entry which is preliminary data.</text>
</comment>
<dbReference type="InterPro" id="IPR000210">
    <property type="entry name" value="BTB/POZ_dom"/>
</dbReference>
<dbReference type="Pfam" id="PF00651">
    <property type="entry name" value="BTB"/>
    <property type="match status" value="1"/>
</dbReference>
<protein>
    <submittedName>
        <fullName evidence="2">BTB/POZ fold protein</fullName>
    </submittedName>
</protein>
<feature type="domain" description="BTB" evidence="1">
    <location>
        <begin position="14"/>
        <end position="84"/>
    </location>
</feature>
<evidence type="ECO:0000313" key="2">
    <source>
        <dbReference type="EMBL" id="OAA77368.1"/>
    </source>
</evidence>
<dbReference type="AlphaFoldDB" id="A0A162KN31"/>
<dbReference type="Proteomes" id="UP000076881">
    <property type="component" value="Unassembled WGS sequence"/>
</dbReference>
<dbReference type="SUPFAM" id="SSF54695">
    <property type="entry name" value="POZ domain"/>
    <property type="match status" value="1"/>
</dbReference>
<keyword evidence="3" id="KW-1185">Reference proteome</keyword>